<dbReference type="EMBL" id="CABFNQ020000731">
    <property type="protein sequence ID" value="CAH0028287.1"/>
    <property type="molecule type" value="Genomic_DNA"/>
</dbReference>
<dbReference type="InterPro" id="IPR002347">
    <property type="entry name" value="SDR_fam"/>
</dbReference>
<proteinExistence type="inferred from homology"/>
<comment type="similarity">
    <text evidence="1">Belongs to the short-chain dehydrogenases/reductases (SDR) family.</text>
</comment>
<dbReference type="PANTHER" id="PTHR24320">
    <property type="entry name" value="RETINOL DEHYDROGENASE"/>
    <property type="match status" value="1"/>
</dbReference>
<sequence length="316" mass="34145">MSFPGSKGIKFNTTTDIPPLLGKVILVTGGSSGLGRQSVIELAQKKPSLIWLAARSLERARTAAEEVQTVVPNIPIKPLALDLASCQSVEAAAQTFCDSCGRLDILLLNAGTMSYTPGMTEDGYEVHFGTNYVGHALLTKLLLPTVLNTAETDPNSDVRSIFVSSAVHKQAPLGGIQFKSLKSKATNLDAMARYGQSKLAGILFGKELARRYPQVKVASVHPGAVRTPLSDSVSSKSFLLRCLMTVGRLFMSSVEDGVKNQLWAATSDVVISGEYYEPIGVSGKAGKYVKDEVLANKLWEWTEKEMEGYRMQLDEA</sequence>
<dbReference type="OrthoDB" id="191139at2759"/>
<keyword evidence="2" id="KW-0521">NADP</keyword>
<accession>A0A9N9YRU4</accession>
<reference evidence="4" key="1">
    <citation type="submission" date="2021-10" db="EMBL/GenBank/DDBJ databases">
        <authorList>
            <person name="Piombo E."/>
        </authorList>
    </citation>
    <scope>NUCLEOTIDE SEQUENCE</scope>
</reference>
<dbReference type="InterPro" id="IPR036291">
    <property type="entry name" value="NAD(P)-bd_dom_sf"/>
</dbReference>
<keyword evidence="5" id="KW-1185">Reference proteome</keyword>
<organism evidence="4 5">
    <name type="scientific">Clonostachys rhizophaga</name>
    <dbReference type="NCBI Taxonomy" id="160324"/>
    <lineage>
        <taxon>Eukaryota</taxon>
        <taxon>Fungi</taxon>
        <taxon>Dikarya</taxon>
        <taxon>Ascomycota</taxon>
        <taxon>Pezizomycotina</taxon>
        <taxon>Sordariomycetes</taxon>
        <taxon>Hypocreomycetidae</taxon>
        <taxon>Hypocreales</taxon>
        <taxon>Bionectriaceae</taxon>
        <taxon>Clonostachys</taxon>
    </lineage>
</organism>
<dbReference type="Gene3D" id="3.40.50.720">
    <property type="entry name" value="NAD(P)-binding Rossmann-like Domain"/>
    <property type="match status" value="1"/>
</dbReference>
<dbReference type="PRINTS" id="PR00081">
    <property type="entry name" value="GDHRDH"/>
</dbReference>
<comment type="caution">
    <text evidence="4">The sequence shown here is derived from an EMBL/GenBank/DDBJ whole genome shotgun (WGS) entry which is preliminary data.</text>
</comment>
<dbReference type="InterPro" id="IPR020904">
    <property type="entry name" value="Sc_DH/Rdtase_CS"/>
</dbReference>
<dbReference type="GO" id="GO:0016491">
    <property type="term" value="F:oxidoreductase activity"/>
    <property type="evidence" value="ECO:0007669"/>
    <property type="project" value="UniProtKB-KW"/>
</dbReference>
<dbReference type="PANTHER" id="PTHR24320:SF282">
    <property type="entry name" value="WW DOMAIN-CONTAINING OXIDOREDUCTASE"/>
    <property type="match status" value="1"/>
</dbReference>
<dbReference type="AlphaFoldDB" id="A0A9N9YRU4"/>
<dbReference type="Proteomes" id="UP000696573">
    <property type="component" value="Unassembled WGS sequence"/>
</dbReference>
<evidence type="ECO:0000256" key="1">
    <source>
        <dbReference type="ARBA" id="ARBA00006484"/>
    </source>
</evidence>
<evidence type="ECO:0000256" key="2">
    <source>
        <dbReference type="ARBA" id="ARBA00022857"/>
    </source>
</evidence>
<name>A0A9N9YRU4_9HYPO</name>
<protein>
    <submittedName>
        <fullName evidence="4">Uncharacterized protein</fullName>
    </submittedName>
</protein>
<dbReference type="SUPFAM" id="SSF51735">
    <property type="entry name" value="NAD(P)-binding Rossmann-fold domains"/>
    <property type="match status" value="1"/>
</dbReference>
<evidence type="ECO:0000256" key="3">
    <source>
        <dbReference type="ARBA" id="ARBA00023002"/>
    </source>
</evidence>
<dbReference type="PROSITE" id="PS00061">
    <property type="entry name" value="ADH_SHORT"/>
    <property type="match status" value="1"/>
</dbReference>
<dbReference type="Pfam" id="PF00106">
    <property type="entry name" value="adh_short"/>
    <property type="match status" value="1"/>
</dbReference>
<evidence type="ECO:0000313" key="4">
    <source>
        <dbReference type="EMBL" id="CAH0028287.1"/>
    </source>
</evidence>
<gene>
    <name evidence="4" type="ORF">CRHIZ90672A_00012581</name>
</gene>
<keyword evidence="3" id="KW-0560">Oxidoreductase</keyword>
<evidence type="ECO:0000313" key="5">
    <source>
        <dbReference type="Proteomes" id="UP000696573"/>
    </source>
</evidence>